<organism evidence="1">
    <name type="scientific">Cotton leaf curl Multan betasatellite</name>
    <dbReference type="NCBI Taxonomy" id="306025"/>
    <lineage>
        <taxon>Viruses</taxon>
        <taxon>Viruses incertae sedis</taxon>
        <taxon>Tolecusatellitidae</taxon>
        <taxon>Betasatellite</taxon>
        <taxon>Betasatellite gossypimultanense</taxon>
    </lineage>
</organism>
<accession>Q8QNS3</accession>
<evidence type="ECO:0000313" key="1">
    <source>
        <dbReference type="EMBL" id="AAL89477.1"/>
    </source>
</evidence>
<reference evidence="1" key="1">
    <citation type="submission" date="2002-03" db="EMBL/GenBank/DDBJ databases">
        <title>Complete nucleotide sequence of DNA beta of cotton leaf curl virus (CLCuV-G) from Sri Ganganagar, India.</title>
        <authorList>
            <person name="Radhakrishnan G."/>
            <person name="Malathi V.G."/>
            <person name="Varma A."/>
        </authorList>
    </citation>
    <scope>NUCLEOTIDE SEQUENCE</scope>
    <source>
        <strain evidence="1">CLCuV-G</strain>
    </source>
</reference>
<dbReference type="EMBL" id="AY083590">
    <property type="protein sequence ID" value="AAL89477.1"/>
    <property type="molecule type" value="Genomic_DNA"/>
</dbReference>
<protein>
    <submittedName>
        <fullName evidence="1">Beta C2 protein</fullName>
    </submittedName>
</protein>
<sequence length="49" mass="5859">MTTRVIRLHRHFIPLMDNHIIINHSQPHNYTKYLFIKSINACTLNNSIK</sequence>
<gene>
    <name evidence="1" type="primary">beta C2</name>
</gene>
<name>Q8QNS3_9VIRU</name>
<reference evidence="1" key="2">
    <citation type="book" date="2006" name="INTERNATIONAL SYMPOSIUM ON MANAGEMENT OF VECTOR-BORNE PLANT VIRUSES" publisher="ICRISAT" city="India">
        <title>Fulfilling Koch's postulates and molecular characterization of cotton leaf curl Rajasthan virus (CLCuRV).</title>
        <editorList>
            <person name="Unknown A."/>
        </editorList>
        <authorList>
            <person name="Radhakrishnan G."/>
            <person name="Malathi V.G."/>
            <person name="Varma A."/>
        </authorList>
    </citation>
    <scope>NUCLEOTIDE SEQUENCE</scope>
    <source>
        <strain evidence="1">CLCuV-G</strain>
    </source>
</reference>
<proteinExistence type="predicted"/>